<dbReference type="InterPro" id="IPR024983">
    <property type="entry name" value="CHAT_dom"/>
</dbReference>
<evidence type="ECO:0000313" key="3">
    <source>
        <dbReference type="EMBL" id="VFJ92516.1"/>
    </source>
</evidence>
<keyword evidence="1" id="KW-0812">Transmembrane</keyword>
<dbReference type="Gene3D" id="1.25.40.10">
    <property type="entry name" value="Tetratricopeptide repeat domain"/>
    <property type="match status" value="1"/>
</dbReference>
<feature type="transmembrane region" description="Helical" evidence="1">
    <location>
        <begin position="30"/>
        <end position="49"/>
    </location>
</feature>
<accession>A0A450UIZ4</accession>
<dbReference type="AlphaFoldDB" id="A0A450UIZ4"/>
<keyword evidence="1" id="KW-1133">Transmembrane helix</keyword>
<dbReference type="PANTHER" id="PTHR10098">
    <property type="entry name" value="RAPSYN-RELATED"/>
    <property type="match status" value="1"/>
</dbReference>
<reference evidence="3" key="1">
    <citation type="submission" date="2019-02" db="EMBL/GenBank/DDBJ databases">
        <authorList>
            <person name="Gruber-Vodicka R. H."/>
            <person name="Seah K. B. B."/>
        </authorList>
    </citation>
    <scope>NUCLEOTIDE SEQUENCE</scope>
    <source>
        <strain evidence="3">BECK_M7</strain>
    </source>
</reference>
<sequence>MNVCCAAQGNTRSFMSSFIIEGNGNTRREAFPYVLFLWVSVLGLWVGMWSPGLAAATGTDIGTEITDRLAQGEAALASGYLEMAEIILVPLLDRVGNEANASQYTRLALALALARLHLGARRPSEASMILANASNAALCKTIDTSSCSVAHDSAAMCAAIVDIKARLLLLQGFRERAVDTFHQALTLARCANDPASLAVIQLNRLSFVLKEPGDIRPVITEVDDALQHIPHGLERLRLSLALGRLAHPWDLAVAHRHLIAVVKGENSRLAAQALVALATAYQTQKRFREALTLVHRAFRRLAEDPAAFLRLRLEFLQGVLFTSLGRPLEALKAYRRALSHLKVVHPDLPVTDLKGNSLFQEIIAPLYRKMTDLLLRQAAHAPEEKAQILRREAQESLDAFRFAELQDYFKNACAVTREPFTRPSVGTATLYPILLNNRIELLLGIGDIIHQASVPVERPRVARSVRKLALSLRVRNGRIVPYDHERAIQLYQWLIAPVTKWLQENDIDTLIYVPDGVLRILPLAALWNGKRFLVERYQVVTAPGLGLIDSNPRPAGPLRAFLAGLSEPGPVVAKLPSWMTTPFLRGSNVRQVGTRGTMTMRGVSLRALGSARESRAMSDHDLSRLKQALALPGVAKEIAAIAGLLPGDRVENETFHLRAVEEAIGLPYRIVHIASHSVFTGDPEKSFVLTYDDLLSINRIATLFQPKAFDKVPVELLTLSACQTAEGDDRSPLGLIGVAVQSGARSALGALWPVEDSATQELLTAFYTYLQTPGTNKARALQRAQLELQTKEKYRHPLFWAPFILVGNWQ</sequence>
<name>A0A450UIZ4_9GAMM</name>
<keyword evidence="1" id="KW-0472">Membrane</keyword>
<evidence type="ECO:0000259" key="2">
    <source>
        <dbReference type="Pfam" id="PF12770"/>
    </source>
</evidence>
<dbReference type="SUPFAM" id="SSF48452">
    <property type="entry name" value="TPR-like"/>
    <property type="match status" value="1"/>
</dbReference>
<protein>
    <submittedName>
        <fullName evidence="3">CHAT domain-containing protein</fullName>
    </submittedName>
</protein>
<gene>
    <name evidence="3" type="ORF">BECKLFY1418B_GA0070995_103614</name>
</gene>
<proteinExistence type="predicted"/>
<feature type="domain" description="CHAT" evidence="2">
    <location>
        <begin position="486"/>
        <end position="808"/>
    </location>
</feature>
<dbReference type="Pfam" id="PF12770">
    <property type="entry name" value="CHAT"/>
    <property type="match status" value="1"/>
</dbReference>
<organism evidence="3">
    <name type="scientific">Candidatus Kentrum sp. LFY</name>
    <dbReference type="NCBI Taxonomy" id="2126342"/>
    <lineage>
        <taxon>Bacteria</taxon>
        <taxon>Pseudomonadati</taxon>
        <taxon>Pseudomonadota</taxon>
        <taxon>Gammaproteobacteria</taxon>
        <taxon>Candidatus Kentrum</taxon>
    </lineage>
</organism>
<dbReference type="InterPro" id="IPR011990">
    <property type="entry name" value="TPR-like_helical_dom_sf"/>
</dbReference>
<dbReference type="EMBL" id="CAADFF010000036">
    <property type="protein sequence ID" value="VFJ92516.1"/>
    <property type="molecule type" value="Genomic_DNA"/>
</dbReference>
<evidence type="ECO:0000256" key="1">
    <source>
        <dbReference type="SAM" id="Phobius"/>
    </source>
</evidence>